<accession>A0ABQ8Y2P4</accession>
<proteinExistence type="predicted"/>
<gene>
    <name evidence="1" type="ORF">M0813_25460</name>
</gene>
<protein>
    <submittedName>
        <fullName evidence="1">Uncharacterized protein</fullName>
    </submittedName>
</protein>
<sequence length="107" mass="12975">MIKDDSVDPFNTTNHQIFPTPQYSNFPRYNKLGFERKDPNEENFGKEIHKKQEVHLTWIILFQKQFEETISSESWWEICSRKNNKNQPKNKRNPQPLCCELIWFTNN</sequence>
<organism evidence="1 2">
    <name type="scientific">Anaeramoeba flamelloides</name>
    <dbReference type="NCBI Taxonomy" id="1746091"/>
    <lineage>
        <taxon>Eukaryota</taxon>
        <taxon>Metamonada</taxon>
        <taxon>Anaeramoebidae</taxon>
        <taxon>Anaeramoeba</taxon>
    </lineage>
</organism>
<comment type="caution">
    <text evidence="1">The sequence shown here is derived from an EMBL/GenBank/DDBJ whole genome shotgun (WGS) entry which is preliminary data.</text>
</comment>
<keyword evidence="2" id="KW-1185">Reference proteome</keyword>
<evidence type="ECO:0000313" key="1">
    <source>
        <dbReference type="EMBL" id="KAJ6239098.1"/>
    </source>
</evidence>
<reference evidence="1" key="1">
    <citation type="submission" date="2022-08" db="EMBL/GenBank/DDBJ databases">
        <title>Novel sulfate-reducing endosymbionts in the free-living metamonad Anaeramoeba.</title>
        <authorList>
            <person name="Jerlstrom-Hultqvist J."/>
            <person name="Cepicka I."/>
            <person name="Gallot-Lavallee L."/>
            <person name="Salas-Leiva D."/>
            <person name="Curtis B.A."/>
            <person name="Zahonova K."/>
            <person name="Pipaliya S."/>
            <person name="Dacks J."/>
            <person name="Roger A.J."/>
        </authorList>
    </citation>
    <scope>NUCLEOTIDE SEQUENCE</scope>
    <source>
        <strain evidence="1">Schooner1</strain>
    </source>
</reference>
<evidence type="ECO:0000313" key="2">
    <source>
        <dbReference type="Proteomes" id="UP001150062"/>
    </source>
</evidence>
<dbReference type="EMBL" id="JAOAOG010000230">
    <property type="protein sequence ID" value="KAJ6239098.1"/>
    <property type="molecule type" value="Genomic_DNA"/>
</dbReference>
<name>A0ABQ8Y2P4_9EUKA</name>
<dbReference type="Proteomes" id="UP001150062">
    <property type="component" value="Unassembled WGS sequence"/>
</dbReference>